<accession>A0AAF0Z459</accession>
<dbReference type="EMBL" id="OR621030">
    <property type="protein sequence ID" value="WPF45114.1"/>
    <property type="molecule type" value="Genomic_DNA"/>
</dbReference>
<proteinExistence type="predicted"/>
<evidence type="ECO:0000313" key="2">
    <source>
        <dbReference type="EMBL" id="WPF45124.1"/>
    </source>
</evidence>
<reference evidence="1" key="1">
    <citation type="submission" date="2023-09" db="EMBL/GenBank/DDBJ databases">
        <title>First report of Hibiscus soymovirus in Hibiscus rosa-sinensis in Colombia in mixed infection.</title>
        <authorList>
            <person name="Roy A."/>
            <person name="Grinstead S."/>
            <person name="Campos Pinzon J.C."/>
            <person name="Hammond J."/>
            <person name="Leon G."/>
        </authorList>
    </citation>
    <scope>NUCLEOTIDE SEQUENCE</scope>
    <source>
        <strain evidence="2">S105-THM-Tolima</strain>
        <strain evidence="1">S86-THN-Tolima</strain>
    </source>
</reference>
<protein>
    <submittedName>
        <fullName evidence="1">Uncharacterized protein</fullName>
    </submittedName>
</protein>
<name>A0AAF0Z459_9VIRU</name>
<organism evidence="1">
    <name type="scientific">Hibiscus soymovirus</name>
    <dbReference type="NCBI Taxonomy" id="3023608"/>
    <lineage>
        <taxon>Viruses</taxon>
        <taxon>Riboviria</taxon>
        <taxon>Pararnavirae</taxon>
        <taxon>Artverviricota</taxon>
        <taxon>Revtraviricetes</taxon>
        <taxon>Ortervirales</taxon>
        <taxon>Caulimoviridae</taxon>
        <taxon>Soymovirus</taxon>
        <taxon>Soymovirus hibisci</taxon>
    </lineage>
</organism>
<evidence type="ECO:0000313" key="1">
    <source>
        <dbReference type="EMBL" id="WPF45114.1"/>
    </source>
</evidence>
<sequence length="41" mass="4711">MVAVNHIKENIRNILKDINQEDIKHTENLGSLIIRKGLENS</sequence>
<dbReference type="EMBL" id="OR621031">
    <property type="protein sequence ID" value="WPF45124.1"/>
    <property type="molecule type" value="Genomic_DNA"/>
</dbReference>